<evidence type="ECO:0000313" key="4">
    <source>
        <dbReference type="Proteomes" id="UP000318297"/>
    </source>
</evidence>
<feature type="domain" description="General stress protein 17M-like" evidence="2">
    <location>
        <begin position="29"/>
        <end position="100"/>
    </location>
</feature>
<organism evidence="3 4">
    <name type="scientific">Rudaeicoccus suwonensis</name>
    <dbReference type="NCBI Taxonomy" id="657409"/>
    <lineage>
        <taxon>Bacteria</taxon>
        <taxon>Bacillati</taxon>
        <taxon>Actinomycetota</taxon>
        <taxon>Actinomycetes</taxon>
        <taxon>Micrococcales</taxon>
        <taxon>Dermacoccaceae</taxon>
        <taxon>Rudaeicoccus</taxon>
    </lineage>
</organism>
<sequence length="175" mass="18968">MSNQPMSGGLSRNRQVPPGGLNLEYPMSLGIFGEYLDAQRAVDYLSDNEFPVQNCMIVGTELKQIERVIARLTWGRVLAGGAASGAWFGAFIGLILSMFSNVHVVPAVLSTIIFGAIFGAVWAASGYSLTRGQRDFQSVTQVVATKYEVLVEHKFAQQARELLDRMPGAGPTLTN</sequence>
<comment type="caution">
    <text evidence="3">The sequence shown here is derived from an EMBL/GenBank/DDBJ whole genome shotgun (WGS) entry which is preliminary data.</text>
</comment>
<dbReference type="Pfam" id="PF11181">
    <property type="entry name" value="YflT"/>
    <property type="match status" value="1"/>
</dbReference>
<keyword evidence="1" id="KW-0472">Membrane</keyword>
<reference evidence="3 4" key="1">
    <citation type="submission" date="2019-06" db="EMBL/GenBank/DDBJ databases">
        <title>Sequencing the genomes of 1000 actinobacteria strains.</title>
        <authorList>
            <person name="Klenk H.-P."/>
        </authorList>
    </citation>
    <scope>NUCLEOTIDE SEQUENCE [LARGE SCALE GENOMIC DNA]</scope>
    <source>
        <strain evidence="3 4">DSM 19560</strain>
    </source>
</reference>
<evidence type="ECO:0000313" key="3">
    <source>
        <dbReference type="EMBL" id="TWE12394.1"/>
    </source>
</evidence>
<dbReference type="AlphaFoldDB" id="A0A561E9U7"/>
<dbReference type="InterPro" id="IPR025889">
    <property type="entry name" value="GSP17M-like_dom"/>
</dbReference>
<evidence type="ECO:0000259" key="2">
    <source>
        <dbReference type="Pfam" id="PF11181"/>
    </source>
</evidence>
<proteinExistence type="predicted"/>
<dbReference type="RefSeq" id="WP_246104479.1">
    <property type="nucleotide sequence ID" value="NZ_VIVQ01000001.1"/>
</dbReference>
<evidence type="ECO:0000256" key="1">
    <source>
        <dbReference type="SAM" id="Phobius"/>
    </source>
</evidence>
<keyword evidence="1" id="KW-0812">Transmembrane</keyword>
<dbReference type="Proteomes" id="UP000318297">
    <property type="component" value="Unassembled WGS sequence"/>
</dbReference>
<accession>A0A561E9U7</accession>
<protein>
    <recommendedName>
        <fullName evidence="2">General stress protein 17M-like domain-containing protein</fullName>
    </recommendedName>
</protein>
<keyword evidence="4" id="KW-1185">Reference proteome</keyword>
<gene>
    <name evidence="3" type="ORF">BKA23_1200</name>
</gene>
<feature type="transmembrane region" description="Helical" evidence="1">
    <location>
        <begin position="77"/>
        <end position="99"/>
    </location>
</feature>
<keyword evidence="1" id="KW-1133">Transmembrane helix</keyword>
<name>A0A561E9U7_9MICO</name>
<feature type="transmembrane region" description="Helical" evidence="1">
    <location>
        <begin position="105"/>
        <end position="124"/>
    </location>
</feature>
<dbReference type="EMBL" id="VIVQ01000001">
    <property type="protein sequence ID" value="TWE12394.1"/>
    <property type="molecule type" value="Genomic_DNA"/>
</dbReference>